<dbReference type="WBParaSite" id="BPAG_0000799901-mRNA-1">
    <property type="protein sequence ID" value="BPAG_0000799901-mRNA-1"/>
    <property type="gene ID" value="BPAG_0000799901"/>
</dbReference>
<feature type="transmembrane region" description="Helical" evidence="8">
    <location>
        <begin position="925"/>
        <end position="946"/>
    </location>
</feature>
<dbReference type="PRINTS" id="PR00114">
    <property type="entry name" value="STPHPHTASE"/>
</dbReference>
<dbReference type="PROSITE" id="PS00125">
    <property type="entry name" value="SER_THR_PHOSPHATASE"/>
    <property type="match status" value="1"/>
</dbReference>
<name>A0A158PQM7_BRUPA</name>
<feature type="transmembrane region" description="Helical" evidence="8">
    <location>
        <begin position="302"/>
        <end position="326"/>
    </location>
</feature>
<feature type="transmembrane region" description="Helical" evidence="8">
    <location>
        <begin position="366"/>
        <end position="389"/>
    </location>
</feature>
<reference evidence="12" key="1">
    <citation type="submission" date="2016-04" db="UniProtKB">
        <authorList>
            <consortium name="WormBaseParasite"/>
        </authorList>
    </citation>
    <scope>IDENTIFICATION</scope>
</reference>
<feature type="transmembrane region" description="Helical" evidence="8">
    <location>
        <begin position="65"/>
        <end position="86"/>
    </location>
</feature>
<comment type="subcellular location">
    <subcellularLocation>
        <location evidence="1">Membrane</location>
        <topology evidence="1">Multi-pass membrane protein</topology>
    </subcellularLocation>
</comment>
<feature type="transmembrane region" description="Helical" evidence="8">
    <location>
        <begin position="782"/>
        <end position="802"/>
    </location>
</feature>
<proteinExistence type="inferred from homology"/>
<dbReference type="GO" id="GO:0006897">
    <property type="term" value="P:endocytosis"/>
    <property type="evidence" value="ECO:0007669"/>
    <property type="project" value="TreeGrafter"/>
</dbReference>
<feature type="transmembrane region" description="Helical" evidence="8">
    <location>
        <begin position="435"/>
        <end position="463"/>
    </location>
</feature>
<dbReference type="SUPFAM" id="SSF56300">
    <property type="entry name" value="Metallo-dependent phosphatases"/>
    <property type="match status" value="1"/>
</dbReference>
<feature type="transmembrane region" description="Helical" evidence="8">
    <location>
        <begin position="20"/>
        <end position="44"/>
    </location>
</feature>
<evidence type="ECO:0000256" key="8">
    <source>
        <dbReference type="SAM" id="Phobius"/>
    </source>
</evidence>
<dbReference type="EC" id="3.1.3.16" evidence="7"/>
<dbReference type="SMART" id="SM00156">
    <property type="entry name" value="PP2Ac"/>
    <property type="match status" value="1"/>
</dbReference>
<evidence type="ECO:0000313" key="11">
    <source>
        <dbReference type="Proteomes" id="UP000278627"/>
    </source>
</evidence>
<protein>
    <recommendedName>
        <fullName evidence="7">Serine/threonine-protein phosphatase</fullName>
        <ecNumber evidence="7">3.1.3.16</ecNumber>
    </recommendedName>
</protein>
<evidence type="ECO:0000256" key="1">
    <source>
        <dbReference type="ARBA" id="ARBA00004141"/>
    </source>
</evidence>
<evidence type="ECO:0000313" key="12">
    <source>
        <dbReference type="WBParaSite" id="BPAG_0000799901-mRNA-1"/>
    </source>
</evidence>
<dbReference type="SUPFAM" id="SSF82866">
    <property type="entry name" value="Multidrug efflux transporter AcrB transmembrane domain"/>
    <property type="match status" value="2"/>
</dbReference>
<dbReference type="InterPro" id="IPR029052">
    <property type="entry name" value="Metallo-depent_PP-like"/>
</dbReference>
<comment type="similarity">
    <text evidence="2">Belongs to the patched family.</text>
</comment>
<keyword evidence="3 8" id="KW-0812">Transmembrane</keyword>
<feature type="domain" description="SSD" evidence="9">
    <location>
        <begin position="306"/>
        <end position="463"/>
    </location>
</feature>
<evidence type="ECO:0000256" key="7">
    <source>
        <dbReference type="RuleBase" id="RU004273"/>
    </source>
</evidence>
<dbReference type="InterPro" id="IPR003392">
    <property type="entry name" value="PTHD_SSD"/>
</dbReference>
<dbReference type="Pfam" id="PF02460">
    <property type="entry name" value="Patched"/>
    <property type="match status" value="1"/>
</dbReference>
<dbReference type="InterPro" id="IPR051697">
    <property type="entry name" value="Patched_domain-protein"/>
</dbReference>
<dbReference type="GO" id="GO:0030659">
    <property type="term" value="C:cytoplasmic vesicle membrane"/>
    <property type="evidence" value="ECO:0007669"/>
    <property type="project" value="TreeGrafter"/>
</dbReference>
<keyword evidence="4 8" id="KW-1133">Transmembrane helix</keyword>
<evidence type="ECO:0000256" key="4">
    <source>
        <dbReference type="ARBA" id="ARBA00022989"/>
    </source>
</evidence>
<accession>A0A158PQM7</accession>
<dbReference type="GO" id="GO:0004722">
    <property type="term" value="F:protein serine/threonine phosphatase activity"/>
    <property type="evidence" value="ECO:0007669"/>
    <property type="project" value="UniProtKB-EC"/>
</dbReference>
<feature type="transmembrane region" description="Helical" evidence="8">
    <location>
        <begin position="541"/>
        <end position="568"/>
    </location>
</feature>
<gene>
    <name evidence="10" type="ORF">BPAG_LOCUS7961</name>
</gene>
<dbReference type="AlphaFoldDB" id="A0A158PQM7"/>
<feature type="transmembrane region" description="Helical" evidence="8">
    <location>
        <begin position="756"/>
        <end position="775"/>
    </location>
</feature>
<keyword evidence="5 8" id="KW-0472">Membrane</keyword>
<dbReference type="InterPro" id="IPR006186">
    <property type="entry name" value="Ser/Thr-sp_prot-phosphatase"/>
</dbReference>
<dbReference type="InterPro" id="IPR004843">
    <property type="entry name" value="Calcineurin-like_PHP"/>
</dbReference>
<dbReference type="PROSITE" id="PS50156">
    <property type="entry name" value="SSD"/>
    <property type="match status" value="1"/>
</dbReference>
<feature type="transmembrane region" description="Helical" evidence="8">
    <location>
        <begin position="410"/>
        <end position="429"/>
    </location>
</feature>
<dbReference type="GO" id="GO:0018996">
    <property type="term" value="P:molting cycle, collagen and cuticulin-based cuticle"/>
    <property type="evidence" value="ECO:0007669"/>
    <property type="project" value="TreeGrafter"/>
</dbReference>
<dbReference type="InterPro" id="IPR000731">
    <property type="entry name" value="SSD"/>
</dbReference>
<sequence>MQMTCRSFAPHWDAVASHCAPLYSFFKFIFFFFVDLICYIKVIGTEDLTNDLYKMRFLEGIYRRYGHFVAIHPIPFLLLPVLTTFFSTVGLFRFHIDDDIWNIYSPINGLSRAEEKALERFEYASGVHHYRLQILVNRKDGGNLMNDNNTDKILKMERFIANNITINDGYNSFTYLNICGVYCNDSNEIVLTFIKIAINMNGRSSSSLAFTFPKARIFEKYIFMGYSVGELHYSKQDRTVVDGFKLFILHFMVDLNLPQGKRIAKNFESQLRTLLVLATYESEDLEYALFSRDREIEEQQQITLAALPFLGVTALMLVAFMVISLTDFPFRNSQHIEAIFAVLSPVMALVTSWGILWGAGLPFSNILTVVPFLVITIGVDDAFLILAAWRHSNPASNLETRIGETLTHSGTSVTVTSLTDVLCFMVGLFSNLPVVRLFCIYTSVAIMIDFIYQITFFIAFVAFTGRQKVNHPNEKALYSKQNLKSRNILDGLWSKIEQKDSHKLYSVDVSITKYCLSGDNSLSLKMIRKTSKKSEIILHKFINILHLSFTKFIVVAAFITHIIVVSYLCTKVNTDFDMGNLYMENSSMNAISRQLQRFTLSEAFVVNFALYPMPNFADVFIRNKFDRLIEELETIPKFGMGPDGTVLWTRDFADAVAFWDDESNFWRQDKLLSTFREYEIEEKFITTEKRADGVEVISGFFWSITYRNMNNFLDVQELMQQRRSIISKYAKFFNVSSHHPLEKVPTESAASAATNFIQTAFSAVVLMSAVVYFFITDVSAVVAVVISILSICFGALAYLHLWNVRLDAISLISLLMSIGFSVDYSAHICYHYLTQKVVQYSDNKKSEEHSHQPISIIVGSDANVKDLSILPSINNSNHCNKSSNIDTRARFLVTFKSVGWPVIQSGLSTLVGILPMVMVKAYVVAVFWKTIILLIVLGIIHALILLPNSNSFKLFELRGSGSVSIYCVQIVASHFRFRKMLLPILNEAKKLFLSEPTLLDVEVPCVVIGDIHGQYEDLHRIFSVLGAGRKSGAVKRRFVFLGDYVDRGMNSLETICCLLAHKLMFPKMFNMLRGNHESSDINQTYGFQLELERRFPANNEGLTLWNAFNELFACLPLAAIIHNKILCIHGGIGPELKCLNDIRKIKRPILDPTELPLACSLLWSDPMLDLKGFIKNSIRGAGYFFGEDTVIACCEQLNIDLIVRAHQMIMNGYGFFCKRRLVSVFSAPRYLLSKNNKCAILQVEKDLRVGFILLCPVTPETQGKYLSIT</sequence>
<evidence type="ECO:0000259" key="9">
    <source>
        <dbReference type="PROSITE" id="PS50156"/>
    </source>
</evidence>
<evidence type="ECO:0000256" key="2">
    <source>
        <dbReference type="ARBA" id="ARBA00005585"/>
    </source>
</evidence>
<evidence type="ECO:0000256" key="5">
    <source>
        <dbReference type="ARBA" id="ARBA00023136"/>
    </source>
</evidence>
<dbReference type="Gene3D" id="1.20.1640.10">
    <property type="entry name" value="Multidrug efflux transporter AcrB transmembrane domain"/>
    <property type="match status" value="2"/>
</dbReference>
<keyword evidence="6" id="KW-0325">Glycoprotein</keyword>
<dbReference type="Gene3D" id="3.60.21.10">
    <property type="match status" value="1"/>
</dbReference>
<feature type="transmembrane region" description="Helical" evidence="8">
    <location>
        <begin position="338"/>
        <end position="360"/>
    </location>
</feature>
<comment type="similarity">
    <text evidence="7">Belongs to the PPP phosphatase family.</text>
</comment>
<dbReference type="Proteomes" id="UP000278627">
    <property type="component" value="Unassembled WGS sequence"/>
</dbReference>
<keyword evidence="7" id="KW-0378">Hydrolase</keyword>
<dbReference type="EMBL" id="UZAD01013129">
    <property type="protein sequence ID" value="VDN89147.1"/>
    <property type="molecule type" value="Genomic_DNA"/>
</dbReference>
<evidence type="ECO:0000256" key="6">
    <source>
        <dbReference type="ARBA" id="ARBA00023180"/>
    </source>
</evidence>
<keyword evidence="11" id="KW-1185">Reference proteome</keyword>
<evidence type="ECO:0000256" key="3">
    <source>
        <dbReference type="ARBA" id="ARBA00022692"/>
    </source>
</evidence>
<organism evidence="12">
    <name type="scientific">Brugia pahangi</name>
    <name type="common">Filarial nematode worm</name>
    <dbReference type="NCBI Taxonomy" id="6280"/>
    <lineage>
        <taxon>Eukaryota</taxon>
        <taxon>Metazoa</taxon>
        <taxon>Ecdysozoa</taxon>
        <taxon>Nematoda</taxon>
        <taxon>Chromadorea</taxon>
        <taxon>Rhabditida</taxon>
        <taxon>Spirurina</taxon>
        <taxon>Spiruromorpha</taxon>
        <taxon>Filarioidea</taxon>
        <taxon>Onchocercidae</taxon>
        <taxon>Brugia</taxon>
    </lineage>
</organism>
<dbReference type="GO" id="GO:0005886">
    <property type="term" value="C:plasma membrane"/>
    <property type="evidence" value="ECO:0007669"/>
    <property type="project" value="TreeGrafter"/>
</dbReference>
<dbReference type="PANTHER" id="PTHR10796:SF103">
    <property type="entry name" value="SSD DOMAIN-CONTAINING PROTEIN"/>
    <property type="match status" value="1"/>
</dbReference>
<evidence type="ECO:0000313" key="10">
    <source>
        <dbReference type="EMBL" id="VDN89147.1"/>
    </source>
</evidence>
<reference evidence="10 11" key="2">
    <citation type="submission" date="2018-11" db="EMBL/GenBank/DDBJ databases">
        <authorList>
            <consortium name="Pathogen Informatics"/>
        </authorList>
    </citation>
    <scope>NUCLEOTIDE SEQUENCE [LARGE SCALE GENOMIC DNA]</scope>
</reference>
<dbReference type="Pfam" id="PF00149">
    <property type="entry name" value="Metallophos"/>
    <property type="match status" value="1"/>
</dbReference>
<comment type="catalytic activity">
    <reaction evidence="7">
        <text>O-phospho-L-threonyl-[protein] + H2O = L-threonyl-[protein] + phosphate</text>
        <dbReference type="Rhea" id="RHEA:47004"/>
        <dbReference type="Rhea" id="RHEA-COMP:11060"/>
        <dbReference type="Rhea" id="RHEA-COMP:11605"/>
        <dbReference type="ChEBI" id="CHEBI:15377"/>
        <dbReference type="ChEBI" id="CHEBI:30013"/>
        <dbReference type="ChEBI" id="CHEBI:43474"/>
        <dbReference type="ChEBI" id="CHEBI:61977"/>
        <dbReference type="EC" id="3.1.3.16"/>
    </reaction>
</comment>
<dbReference type="PANTHER" id="PTHR10796">
    <property type="entry name" value="PATCHED-RELATED"/>
    <property type="match status" value="1"/>
</dbReference>